<evidence type="ECO:0000313" key="3">
    <source>
        <dbReference type="Proteomes" id="UP000198729"/>
    </source>
</evidence>
<accession>A0A1G5SKP4</accession>
<feature type="domain" description="Cyclic nucleotide-binding" evidence="1">
    <location>
        <begin position="12"/>
        <end position="81"/>
    </location>
</feature>
<dbReference type="InterPro" id="IPR000595">
    <property type="entry name" value="cNMP-bd_dom"/>
</dbReference>
<dbReference type="AlphaFoldDB" id="A0A1G5SKP4"/>
<name>A0A1G5SKP4_9PROT</name>
<evidence type="ECO:0000313" key="2">
    <source>
        <dbReference type="EMBL" id="SCZ86939.1"/>
    </source>
</evidence>
<dbReference type="PROSITE" id="PS50042">
    <property type="entry name" value="CNMP_BINDING_3"/>
    <property type="match status" value="1"/>
</dbReference>
<keyword evidence="3" id="KW-1185">Reference proteome</keyword>
<gene>
    <name evidence="2" type="ORF">NSMM_820034</name>
</gene>
<proteinExistence type="predicted"/>
<organism evidence="2 3">
    <name type="scientific">Nitrosomonas mobilis</name>
    <dbReference type="NCBI Taxonomy" id="51642"/>
    <lineage>
        <taxon>Bacteria</taxon>
        <taxon>Pseudomonadati</taxon>
        <taxon>Pseudomonadota</taxon>
        <taxon>Betaproteobacteria</taxon>
        <taxon>Nitrosomonadales</taxon>
        <taxon>Nitrosomonadaceae</taxon>
        <taxon>Nitrosomonas</taxon>
    </lineage>
</organism>
<dbReference type="Proteomes" id="UP000198729">
    <property type="component" value="Unassembled WGS sequence"/>
</dbReference>
<dbReference type="STRING" id="51642.NSMM_820034"/>
<reference evidence="2 3" key="1">
    <citation type="submission" date="2016-10" db="EMBL/GenBank/DDBJ databases">
        <authorList>
            <person name="de Groot N.N."/>
        </authorList>
    </citation>
    <scope>NUCLEOTIDE SEQUENCE [LARGE SCALE GENOMIC DNA]</scope>
    <source>
        <strain evidence="2">1</strain>
    </source>
</reference>
<evidence type="ECO:0000259" key="1">
    <source>
        <dbReference type="PROSITE" id="PS50042"/>
    </source>
</evidence>
<protein>
    <recommendedName>
        <fullName evidence="1">Cyclic nucleotide-binding domain-containing protein</fullName>
    </recommendedName>
</protein>
<sequence>MLFTPVRMTNHLIAGLPSTERNEFLARCETVALVFGDSLCEPGQPFQYVYFPLTGFISLMIKIDGHQPLEVGRIGETLALGVNAAPLHAVVQGAGTALRMTVRIPTIFTSPMNTWPTCLECVEVASLLQRRYCKRKSSSAITGETSAFLTGRVWRRHPASVTMP</sequence>
<dbReference type="SUPFAM" id="SSF51206">
    <property type="entry name" value="cAMP-binding domain-like"/>
    <property type="match status" value="1"/>
</dbReference>
<dbReference type="EMBL" id="FMWO01000094">
    <property type="protein sequence ID" value="SCZ86939.1"/>
    <property type="molecule type" value="Genomic_DNA"/>
</dbReference>
<dbReference type="InterPro" id="IPR018490">
    <property type="entry name" value="cNMP-bd_dom_sf"/>
</dbReference>